<dbReference type="Proteomes" id="UP000606008">
    <property type="component" value="Unassembled WGS sequence"/>
</dbReference>
<keyword evidence="3" id="KW-1185">Reference proteome</keyword>
<evidence type="ECO:0000313" key="2">
    <source>
        <dbReference type="EMBL" id="NID09179.1"/>
    </source>
</evidence>
<accession>A0ABX0QGF6</accession>
<comment type="caution">
    <text evidence="2">The sequence shown here is derived from an EMBL/GenBank/DDBJ whole genome shotgun (WGS) entry which is preliminary data.</text>
</comment>
<dbReference type="EMBL" id="WAEL01000001">
    <property type="protein sequence ID" value="NID09179.1"/>
    <property type="molecule type" value="Genomic_DNA"/>
</dbReference>
<gene>
    <name evidence="2" type="ORF">F7231_03260</name>
</gene>
<feature type="transmembrane region" description="Helical" evidence="1">
    <location>
        <begin position="26"/>
        <end position="46"/>
    </location>
</feature>
<protein>
    <submittedName>
        <fullName evidence="2">Uncharacterized protein</fullName>
    </submittedName>
</protein>
<keyword evidence="1" id="KW-0472">Membrane</keyword>
<keyword evidence="1" id="KW-1133">Transmembrane helix</keyword>
<evidence type="ECO:0000313" key="3">
    <source>
        <dbReference type="Proteomes" id="UP000606008"/>
    </source>
</evidence>
<reference evidence="2" key="1">
    <citation type="submission" date="2024-05" db="EMBL/GenBank/DDBJ databases">
        <authorList>
            <person name="Jung D.-H."/>
        </authorList>
    </citation>
    <scope>NUCLEOTIDE SEQUENCE</scope>
    <source>
        <strain evidence="2">JA-25</strain>
    </source>
</reference>
<proteinExistence type="predicted"/>
<sequence length="142" mass="15555">MENSTGFYSTDSVVNTVTELVNGADLWDWISIAAGVGLFLAGSAFWQATRRLRIENDYFTTPGKATHHQNPYTLLPTYLTILVFLAGLTAFIAQSPVSEFIFWISYAAVGLGQLTGLGQRMGVQLVKLVDAVFRTGYQTAHS</sequence>
<name>A0ABX0QGF6_9BACT</name>
<keyword evidence="1" id="KW-0812">Transmembrane</keyword>
<evidence type="ECO:0000256" key="1">
    <source>
        <dbReference type="SAM" id="Phobius"/>
    </source>
</evidence>
<feature type="transmembrane region" description="Helical" evidence="1">
    <location>
        <begin position="74"/>
        <end position="94"/>
    </location>
</feature>
<dbReference type="RefSeq" id="WP_166690873.1">
    <property type="nucleotide sequence ID" value="NZ_WAEL01000001.1"/>
</dbReference>
<feature type="transmembrane region" description="Helical" evidence="1">
    <location>
        <begin position="100"/>
        <end position="118"/>
    </location>
</feature>
<organism evidence="2 3">
    <name type="scientific">Fibrivirga algicola</name>
    <dbReference type="NCBI Taxonomy" id="2950420"/>
    <lineage>
        <taxon>Bacteria</taxon>
        <taxon>Pseudomonadati</taxon>
        <taxon>Bacteroidota</taxon>
        <taxon>Cytophagia</taxon>
        <taxon>Cytophagales</taxon>
        <taxon>Spirosomataceae</taxon>
        <taxon>Fibrivirga</taxon>
    </lineage>
</organism>